<dbReference type="Pfam" id="PF04229">
    <property type="entry name" value="GrpB"/>
    <property type="match status" value="1"/>
</dbReference>
<evidence type="ECO:0000313" key="1">
    <source>
        <dbReference type="EMBL" id="KSU49535.1"/>
    </source>
</evidence>
<dbReference type="EMBL" id="LNQL01000002">
    <property type="protein sequence ID" value="KSU49535.1"/>
    <property type="molecule type" value="Genomic_DNA"/>
</dbReference>
<dbReference type="InterPro" id="IPR007344">
    <property type="entry name" value="GrpB/CoaE"/>
</dbReference>
<evidence type="ECO:0000313" key="2">
    <source>
        <dbReference type="Proteomes" id="UP000053797"/>
    </source>
</evidence>
<reference evidence="1 2" key="1">
    <citation type="journal article" date="2015" name="Int. J. Syst. Evol. Microbiol.">
        <title>Exiguobacterium enclense sp. nov., isolated from sediment.</title>
        <authorList>
            <person name="Dastager S.G."/>
            <person name="Mawlankar R."/>
            <person name="Sonalkar V.V."/>
            <person name="Thorat M.N."/>
            <person name="Mual P."/>
            <person name="Verma A."/>
            <person name="Krishnamurthi S."/>
            <person name="Tang S.K."/>
            <person name="Li W.J."/>
        </authorList>
    </citation>
    <scope>NUCLEOTIDE SEQUENCE [LARGE SCALE GENOMIC DNA]</scope>
    <source>
        <strain evidence="1 2">NIO-1109</strain>
    </source>
</reference>
<dbReference type="PANTHER" id="PTHR34822">
    <property type="entry name" value="GRPB DOMAIN PROTEIN (AFU_ORTHOLOGUE AFUA_1G01530)"/>
    <property type="match status" value="1"/>
</dbReference>
<dbReference type="OrthoDB" id="9799092at2"/>
<organism evidence="1 2">
    <name type="scientific">Exiguobacterium indicum</name>
    <dbReference type="NCBI Taxonomy" id="296995"/>
    <lineage>
        <taxon>Bacteria</taxon>
        <taxon>Bacillati</taxon>
        <taxon>Bacillota</taxon>
        <taxon>Bacilli</taxon>
        <taxon>Bacillales</taxon>
        <taxon>Bacillales Family XII. Incertae Sedis</taxon>
        <taxon>Exiguobacterium</taxon>
    </lineage>
</organism>
<comment type="caution">
    <text evidence="1">The sequence shown here is derived from an EMBL/GenBank/DDBJ whole genome shotgun (WGS) entry which is preliminary data.</text>
</comment>
<dbReference type="PANTHER" id="PTHR34822:SF1">
    <property type="entry name" value="GRPB FAMILY PROTEIN"/>
    <property type="match status" value="1"/>
</dbReference>
<dbReference type="Proteomes" id="UP000053797">
    <property type="component" value="Unassembled WGS sequence"/>
</dbReference>
<dbReference type="AlphaFoldDB" id="A0A0V8GHB2"/>
<accession>A0A0V8GHB2</accession>
<gene>
    <name evidence="1" type="ORF">AS033_09215</name>
</gene>
<dbReference type="SUPFAM" id="SSF81301">
    <property type="entry name" value="Nucleotidyltransferase"/>
    <property type="match status" value="1"/>
</dbReference>
<sequence>MRQVIVLPYQSEWASEYSREADQLREVFGARLKQIHHMGSTSVPGLAAKPIIDILPVVDTLEGIEQFDGRMEALGYEAKGEFGMPGRRYYRKGGDERTHHIHLYAAGDPEIMRHLVFRDYLRTHPEEAAAYGALKEQLATTYPLDIEAYIAGKDAFVKELEHRAIAWKNAHD</sequence>
<evidence type="ECO:0008006" key="3">
    <source>
        <dbReference type="Google" id="ProtNLM"/>
    </source>
</evidence>
<dbReference type="RefSeq" id="WP_058265283.1">
    <property type="nucleotide sequence ID" value="NZ_FMYN01000002.1"/>
</dbReference>
<name>A0A0V8GHB2_9BACL</name>
<dbReference type="InterPro" id="IPR043519">
    <property type="entry name" value="NT_sf"/>
</dbReference>
<protein>
    <recommendedName>
        <fullName evidence="3">GrpB family protein</fullName>
    </recommendedName>
</protein>
<proteinExistence type="predicted"/>
<dbReference type="Gene3D" id="3.30.460.10">
    <property type="entry name" value="Beta Polymerase, domain 2"/>
    <property type="match status" value="1"/>
</dbReference>